<feature type="region of interest" description="Disordered" evidence="1">
    <location>
        <begin position="1"/>
        <end position="27"/>
    </location>
</feature>
<organism evidence="2">
    <name type="scientific">Aplanochytrium stocchinoi</name>
    <dbReference type="NCBI Taxonomy" id="215587"/>
    <lineage>
        <taxon>Eukaryota</taxon>
        <taxon>Sar</taxon>
        <taxon>Stramenopiles</taxon>
        <taxon>Bigyra</taxon>
        <taxon>Labyrinthulomycetes</taxon>
        <taxon>Thraustochytrida</taxon>
        <taxon>Thraustochytriidae</taxon>
        <taxon>Aplanochytrium</taxon>
    </lineage>
</organism>
<protein>
    <recommendedName>
        <fullName evidence="3">COX assembly mitochondrial protein</fullName>
    </recommendedName>
</protein>
<evidence type="ECO:0008006" key="3">
    <source>
        <dbReference type="Google" id="ProtNLM"/>
    </source>
</evidence>
<feature type="region of interest" description="Disordered" evidence="1">
    <location>
        <begin position="86"/>
        <end position="106"/>
    </location>
</feature>
<sequence length="106" mass="11912">MGNNLNTEKLVSAPASDEPNIIKDSPKEKCSKEESLARCEKQHLLLQLCYHEKGSLIFSTCTEEAEAFWSCYDSERGGTKRFRFGLGADKPVRSKEKDQSPPPYNA</sequence>
<proteinExistence type="predicted"/>
<evidence type="ECO:0000313" key="2">
    <source>
        <dbReference type="EMBL" id="CAE0431493.1"/>
    </source>
</evidence>
<accession>A0A7S3PDB3</accession>
<feature type="compositionally biased region" description="Basic and acidic residues" evidence="1">
    <location>
        <begin position="90"/>
        <end position="99"/>
    </location>
</feature>
<evidence type="ECO:0000256" key="1">
    <source>
        <dbReference type="SAM" id="MobiDB-lite"/>
    </source>
</evidence>
<name>A0A7S3PDB3_9STRA</name>
<reference evidence="2" key="1">
    <citation type="submission" date="2021-01" db="EMBL/GenBank/DDBJ databases">
        <authorList>
            <person name="Corre E."/>
            <person name="Pelletier E."/>
            <person name="Niang G."/>
            <person name="Scheremetjew M."/>
            <person name="Finn R."/>
            <person name="Kale V."/>
            <person name="Holt S."/>
            <person name="Cochrane G."/>
            <person name="Meng A."/>
            <person name="Brown T."/>
            <person name="Cohen L."/>
        </authorList>
    </citation>
    <scope>NUCLEOTIDE SEQUENCE</scope>
    <source>
        <strain evidence="2">GSBS06</strain>
    </source>
</reference>
<gene>
    <name evidence="2" type="ORF">ASTO00021_LOCUS1830</name>
</gene>
<dbReference type="EMBL" id="HBIN01002729">
    <property type="protein sequence ID" value="CAE0431493.1"/>
    <property type="molecule type" value="Transcribed_RNA"/>
</dbReference>
<dbReference type="AlphaFoldDB" id="A0A7S3PDB3"/>